<organism evidence="7 8">
    <name type="scientific">Quercus suber</name>
    <name type="common">Cork oak</name>
    <dbReference type="NCBI Taxonomy" id="58331"/>
    <lineage>
        <taxon>Eukaryota</taxon>
        <taxon>Viridiplantae</taxon>
        <taxon>Streptophyta</taxon>
        <taxon>Embryophyta</taxon>
        <taxon>Tracheophyta</taxon>
        <taxon>Spermatophyta</taxon>
        <taxon>Magnoliopsida</taxon>
        <taxon>eudicotyledons</taxon>
        <taxon>Gunneridae</taxon>
        <taxon>Pentapetalae</taxon>
        <taxon>rosids</taxon>
        <taxon>fabids</taxon>
        <taxon>Fagales</taxon>
        <taxon>Fagaceae</taxon>
        <taxon>Quercus</taxon>
    </lineage>
</organism>
<evidence type="ECO:0000256" key="3">
    <source>
        <dbReference type="ARBA" id="ARBA00022679"/>
    </source>
</evidence>
<feature type="domain" description="Glycosyltransferase 61 catalytic" evidence="6">
    <location>
        <begin position="637"/>
        <end position="728"/>
    </location>
</feature>
<evidence type="ECO:0000313" key="7">
    <source>
        <dbReference type="EMBL" id="KAK7829112.1"/>
    </source>
</evidence>
<dbReference type="AlphaFoldDB" id="A0AAW0JQ28"/>
<evidence type="ECO:0000313" key="8">
    <source>
        <dbReference type="Proteomes" id="UP000237347"/>
    </source>
</evidence>
<keyword evidence="8" id="KW-1185">Reference proteome</keyword>
<keyword evidence="5" id="KW-0812">Transmembrane</keyword>
<evidence type="ECO:0000256" key="4">
    <source>
        <dbReference type="ARBA" id="ARBA00023180"/>
    </source>
</evidence>
<name>A0AAW0JQ28_QUESU</name>
<keyword evidence="2" id="KW-0328">Glycosyltransferase</keyword>
<protein>
    <submittedName>
        <fullName evidence="7">Beta-(1,2)-xylosyltransferase</fullName>
    </submittedName>
</protein>
<feature type="domain" description="Glycosyltransferase 61 catalytic" evidence="6">
    <location>
        <begin position="410"/>
        <end position="502"/>
    </location>
</feature>
<accession>A0AAW0JQ28</accession>
<gene>
    <name evidence="7" type="primary">XYLT</name>
    <name evidence="7" type="ORF">CFP56_029611</name>
</gene>
<evidence type="ECO:0000256" key="2">
    <source>
        <dbReference type="ARBA" id="ARBA00022676"/>
    </source>
</evidence>
<dbReference type="EMBL" id="PKMF04000488">
    <property type="protein sequence ID" value="KAK7829112.1"/>
    <property type="molecule type" value="Genomic_DNA"/>
</dbReference>
<keyword evidence="3" id="KW-0808">Transferase</keyword>
<keyword evidence="5" id="KW-1133">Transmembrane helix</keyword>
<keyword evidence="5" id="KW-0472">Membrane</keyword>
<reference evidence="7 8" key="1">
    <citation type="journal article" date="2018" name="Sci. Data">
        <title>The draft genome sequence of cork oak.</title>
        <authorList>
            <person name="Ramos A.M."/>
            <person name="Usie A."/>
            <person name="Barbosa P."/>
            <person name="Barros P.M."/>
            <person name="Capote T."/>
            <person name="Chaves I."/>
            <person name="Simoes F."/>
            <person name="Abreu I."/>
            <person name="Carrasquinho I."/>
            <person name="Faro C."/>
            <person name="Guimaraes J.B."/>
            <person name="Mendonca D."/>
            <person name="Nobrega F."/>
            <person name="Rodrigues L."/>
            <person name="Saibo N.J.M."/>
            <person name="Varela M.C."/>
            <person name="Egas C."/>
            <person name="Matos J."/>
            <person name="Miguel C.M."/>
            <person name="Oliveira M.M."/>
            <person name="Ricardo C.P."/>
            <person name="Goncalves S."/>
        </authorList>
    </citation>
    <scope>NUCLEOTIDE SEQUENCE [LARGE SCALE GENOMIC DNA]</scope>
    <source>
        <strain evidence="8">cv. HL8</strain>
    </source>
</reference>
<feature type="transmembrane region" description="Helical" evidence="5">
    <location>
        <begin position="7"/>
        <end position="28"/>
    </location>
</feature>
<comment type="caution">
    <text evidence="7">The sequence shown here is derived from an EMBL/GenBank/DDBJ whole genome shotgun (WGS) entry which is preliminary data.</text>
</comment>
<evidence type="ECO:0000256" key="5">
    <source>
        <dbReference type="SAM" id="Phobius"/>
    </source>
</evidence>
<dbReference type="GO" id="GO:0016763">
    <property type="term" value="F:pentosyltransferase activity"/>
    <property type="evidence" value="ECO:0007669"/>
    <property type="project" value="UniProtKB-ARBA"/>
</dbReference>
<keyword evidence="4" id="KW-0325">Glycoprotein</keyword>
<dbReference type="InterPro" id="IPR007657">
    <property type="entry name" value="Glycosyltransferase_61"/>
</dbReference>
<dbReference type="PANTHER" id="PTHR48437">
    <property type="entry name" value="INITIATOR BINDING DOMAIN-CONTAINING PROTEIN"/>
    <property type="match status" value="1"/>
</dbReference>
<dbReference type="InterPro" id="IPR049625">
    <property type="entry name" value="Glyco_transf_61_cat"/>
</dbReference>
<dbReference type="Proteomes" id="UP000237347">
    <property type="component" value="Unassembled WGS sequence"/>
</dbReference>
<proteinExistence type="predicted"/>
<evidence type="ECO:0000256" key="1">
    <source>
        <dbReference type="ARBA" id="ARBA00004323"/>
    </source>
</evidence>
<dbReference type="Pfam" id="PF04577">
    <property type="entry name" value="Glyco_transf_61"/>
    <property type="match status" value="2"/>
</dbReference>
<sequence>MLSKRNVLLLKIVLFLFALNFLTLFLYFTSHSKQSPLPSSQTLPNSHSNHLFNGHNDRFLKPWPILPSYLPWSHGSPPPSRSCEAYFGNGFSDRQDLLTPGNQGADGWFRCFHSDTLRSSVCEGGRIRMDPGRVRMSKGGERLEDVIGRKEEEELPKFEDGAFEVDGGPGLRGVPRRLAGDEVLDRYVPRNGIAMHTMRGLLESAQVVGSTHFDCPEWVEEPTLLVTRFEYANLFHTITDWYSAYVSSRVTGLPNRPNVVFVDGHCMPTLLVTRFEYANLFHTITDWYSAYVSSRVTGLPNRPNVVFVDGHCMAPMEETWKALFSGIRYAKNFSGPVCFRHAILAPLGYETALFKGLSEEINCNGASAKDLWQKPDDQKTARLSEFGEMIRASFGFHLNRHRVEKSVSGYNVLFVRREDYLAHPRHGGKVESRLSNEQEVFDSLNNWASNHHVCKVNLVNGLFAHMSMKEQVRAIQDASVIIGAHGAGLTHIVSALPKTVILEIISSYYRRPHFALIARWKGLEYHAINLDGSHANPKIAPMEETWKALFSGIRYAKNFSGPVCFRHAILAPLGYETALFKGLSEEINCNGASAKDLWQKPDDQKTARLSEFGEMIRASFGFHLNRHRVEKPVSGYNVLFVRREDYLAHPRHGGKVESRLSNEQEVFDSLKNWASNHHVCKVNLVNGLFAHMSMKEQVRAIQDASVIIGAHGAGLTHIVSALPKTVILEIISSYYRRPHFALIARWKGLEYHAINLDGSHANPKIHNEEPGMLKSLVLAEFDSSCCLEY</sequence>
<evidence type="ECO:0000259" key="6">
    <source>
        <dbReference type="Pfam" id="PF04577"/>
    </source>
</evidence>
<dbReference type="GO" id="GO:0000139">
    <property type="term" value="C:Golgi membrane"/>
    <property type="evidence" value="ECO:0007669"/>
    <property type="project" value="UniProtKB-SubCell"/>
</dbReference>
<dbReference type="PANTHER" id="PTHR48437:SF1">
    <property type="entry name" value="INITIATOR BINDING DOMAIN-CONTAINING PROTEIN"/>
    <property type="match status" value="1"/>
</dbReference>
<comment type="subcellular location">
    <subcellularLocation>
        <location evidence="1">Golgi apparatus membrane</location>
        <topology evidence="1">Single-pass type II membrane protein</topology>
    </subcellularLocation>
</comment>